<evidence type="ECO:0000256" key="4">
    <source>
        <dbReference type="ARBA" id="ARBA00012448"/>
    </source>
</evidence>
<feature type="domain" description="Peptidase S11 D-alanyl-D-alanine carboxypeptidase A N-terminal" evidence="16">
    <location>
        <begin position="59"/>
        <end position="286"/>
    </location>
</feature>
<keyword evidence="6" id="KW-0645">Protease</keyword>
<dbReference type="AlphaFoldDB" id="A0A2A7AUK1"/>
<evidence type="ECO:0000256" key="7">
    <source>
        <dbReference type="ARBA" id="ARBA00022729"/>
    </source>
</evidence>
<keyword evidence="8" id="KW-0378">Hydrolase</keyword>
<sequence length="414" mass="43429">MERRNLALLCAGVLCFWLFALAFGSAQGAGLRVQVAAGKADEAALVSAPAAQETAAAAEGLSLTCRAAVLVEPESGRVLYEKNPDERVPIASITKLMTLLLTFEAIHGGKLTLDTLVPVSEHAYHMGGSQIWLEPGEQFTLDEMLRAICVSSANDAAVAVAELVGGSEPVFVEQMNARAVELGMTNTSFRNACGLDTEEHLSTARDVATLSCYILNTCPELLHYTGIWTDSLRNGQTQLVNTNKLLKRYSGITGLKTGTTSGAGVCISASATRDGLTLIAVILGSPSSADRFNAATTLLDYGFAHYAAVPVPQLPDRPLELAVKGSVEQTVPLDYSALPSSVLLEKGAGAGLRAELTLPEALEAPVQRGQSVGKVEIYAGDTLLSEAEVTAAADAPVLTFGDALELLWQSLLGA</sequence>
<gene>
    <name evidence="18" type="ORF">CGS58_00565</name>
</gene>
<accession>A0A2A7AUK1</accession>
<dbReference type="InterPro" id="IPR001967">
    <property type="entry name" value="Peptidase_S11_N"/>
</dbReference>
<keyword evidence="5 18" id="KW-0121">Carboxypeptidase</keyword>
<evidence type="ECO:0000256" key="12">
    <source>
        <dbReference type="ARBA" id="ARBA00034000"/>
    </source>
</evidence>
<evidence type="ECO:0000256" key="1">
    <source>
        <dbReference type="ARBA" id="ARBA00003217"/>
    </source>
</evidence>
<dbReference type="RefSeq" id="WP_097838548.1">
    <property type="nucleotide sequence ID" value="NZ_NMTY01000003.1"/>
</dbReference>
<protein>
    <recommendedName>
        <fullName evidence="4">serine-type D-Ala-D-Ala carboxypeptidase</fullName>
        <ecNumber evidence="4">3.4.16.4</ecNumber>
    </recommendedName>
</protein>
<keyword evidence="7" id="KW-0732">Signal</keyword>
<dbReference type="Gene3D" id="2.60.410.10">
    <property type="entry name" value="D-Ala-D-Ala carboxypeptidase, C-terminal domain"/>
    <property type="match status" value="1"/>
</dbReference>
<comment type="pathway">
    <text evidence="2">Cell wall biogenesis; peptidoglycan biosynthesis.</text>
</comment>
<dbReference type="UniPathway" id="UPA00219"/>
<dbReference type="PANTHER" id="PTHR21581:SF6">
    <property type="entry name" value="TRAFFICKING PROTEIN PARTICLE COMPLEX SUBUNIT 12"/>
    <property type="match status" value="1"/>
</dbReference>
<dbReference type="InterPro" id="IPR015956">
    <property type="entry name" value="Peniciliin-bd_prot_C_sf"/>
</dbReference>
<comment type="caution">
    <text evidence="18">The sequence shown here is derived from an EMBL/GenBank/DDBJ whole genome shotgun (WGS) entry which is preliminary data.</text>
</comment>
<evidence type="ECO:0000256" key="8">
    <source>
        <dbReference type="ARBA" id="ARBA00022801"/>
    </source>
</evidence>
<evidence type="ECO:0000313" key="19">
    <source>
        <dbReference type="Proteomes" id="UP000220005"/>
    </source>
</evidence>
<evidence type="ECO:0000313" key="18">
    <source>
        <dbReference type="EMBL" id="PDX82698.1"/>
    </source>
</evidence>
<dbReference type="InterPro" id="IPR018044">
    <property type="entry name" value="Peptidase_S11"/>
</dbReference>
<dbReference type="Pfam" id="PF00768">
    <property type="entry name" value="Peptidase_S11"/>
    <property type="match status" value="1"/>
</dbReference>
<evidence type="ECO:0000259" key="16">
    <source>
        <dbReference type="Pfam" id="PF00768"/>
    </source>
</evidence>
<name>A0A2A7AUK1_9FIRM</name>
<dbReference type="GO" id="GO:0071555">
    <property type="term" value="P:cell wall organization"/>
    <property type="evidence" value="ECO:0007669"/>
    <property type="project" value="UniProtKB-KW"/>
</dbReference>
<keyword evidence="9" id="KW-0133">Cell shape</keyword>
<evidence type="ECO:0000256" key="5">
    <source>
        <dbReference type="ARBA" id="ARBA00022645"/>
    </source>
</evidence>
<feature type="domain" description="Peptidase S11 D-Ala-D-Ala carboxypeptidase A C-terminal" evidence="17">
    <location>
        <begin position="339"/>
        <end position="394"/>
    </location>
</feature>
<evidence type="ECO:0000256" key="3">
    <source>
        <dbReference type="ARBA" id="ARBA00007164"/>
    </source>
</evidence>
<dbReference type="InterPro" id="IPR012907">
    <property type="entry name" value="Peptidase_S11_C"/>
</dbReference>
<evidence type="ECO:0000256" key="11">
    <source>
        <dbReference type="ARBA" id="ARBA00023316"/>
    </source>
</evidence>
<evidence type="ECO:0000256" key="14">
    <source>
        <dbReference type="PIRSR" id="PIRSR618044-2"/>
    </source>
</evidence>
<reference evidence="18 19" key="1">
    <citation type="journal article" date="2017" name="Front. Microbiol.">
        <title>New Insights into the Diversity of the Genus Faecalibacterium.</title>
        <authorList>
            <person name="Benevides L."/>
            <person name="Burman S."/>
            <person name="Martin R."/>
            <person name="Robert V."/>
            <person name="Thomas M."/>
            <person name="Miquel S."/>
            <person name="Chain F."/>
            <person name="Sokol H."/>
            <person name="Bermudez-Humaran L.G."/>
            <person name="Morrison M."/>
            <person name="Langella P."/>
            <person name="Azevedo V.A."/>
            <person name="Chatel J.M."/>
            <person name="Soares S."/>
        </authorList>
    </citation>
    <scope>NUCLEOTIDE SEQUENCE [LARGE SCALE GENOMIC DNA]</scope>
    <source>
        <strain evidence="18 19">CNCM I 4575</strain>
    </source>
</reference>
<organism evidence="18 19">
    <name type="scientific">Faecalibacterium prausnitzii</name>
    <dbReference type="NCBI Taxonomy" id="853"/>
    <lineage>
        <taxon>Bacteria</taxon>
        <taxon>Bacillati</taxon>
        <taxon>Bacillota</taxon>
        <taxon>Clostridia</taxon>
        <taxon>Eubacteriales</taxon>
        <taxon>Oscillospiraceae</taxon>
        <taxon>Faecalibacterium</taxon>
    </lineage>
</organism>
<dbReference type="EC" id="3.4.16.4" evidence="4"/>
<evidence type="ECO:0000256" key="6">
    <source>
        <dbReference type="ARBA" id="ARBA00022670"/>
    </source>
</evidence>
<dbReference type="GO" id="GO:0006508">
    <property type="term" value="P:proteolysis"/>
    <property type="evidence" value="ECO:0007669"/>
    <property type="project" value="UniProtKB-KW"/>
</dbReference>
<evidence type="ECO:0000256" key="2">
    <source>
        <dbReference type="ARBA" id="ARBA00004752"/>
    </source>
</evidence>
<dbReference type="InterPro" id="IPR012338">
    <property type="entry name" value="Beta-lactam/transpept-like"/>
</dbReference>
<dbReference type="Proteomes" id="UP000220005">
    <property type="component" value="Unassembled WGS sequence"/>
</dbReference>
<feature type="active site" description="Proton acceptor" evidence="13">
    <location>
        <position position="95"/>
    </location>
</feature>
<evidence type="ECO:0000256" key="15">
    <source>
        <dbReference type="RuleBase" id="RU004016"/>
    </source>
</evidence>
<evidence type="ECO:0000256" key="10">
    <source>
        <dbReference type="ARBA" id="ARBA00022984"/>
    </source>
</evidence>
<keyword evidence="11" id="KW-0961">Cell wall biogenesis/degradation</keyword>
<dbReference type="InterPro" id="IPR037167">
    <property type="entry name" value="Peptidase_S11_C_sf"/>
</dbReference>
<dbReference type="SUPFAM" id="SSF69189">
    <property type="entry name" value="Penicillin-binding protein associated domain"/>
    <property type="match status" value="1"/>
</dbReference>
<comment type="similarity">
    <text evidence="3 15">Belongs to the peptidase S11 family.</text>
</comment>
<evidence type="ECO:0000259" key="17">
    <source>
        <dbReference type="Pfam" id="PF07943"/>
    </source>
</evidence>
<feature type="active site" description="Acyl-ester intermediate" evidence="13">
    <location>
        <position position="92"/>
    </location>
</feature>
<feature type="active site" evidence="13">
    <location>
        <position position="152"/>
    </location>
</feature>
<dbReference type="GO" id="GO:0009252">
    <property type="term" value="P:peptidoglycan biosynthetic process"/>
    <property type="evidence" value="ECO:0007669"/>
    <property type="project" value="UniProtKB-UniPathway"/>
</dbReference>
<dbReference type="PANTHER" id="PTHR21581">
    <property type="entry name" value="D-ALANYL-D-ALANINE CARBOXYPEPTIDASE"/>
    <property type="match status" value="1"/>
</dbReference>
<dbReference type="PRINTS" id="PR00725">
    <property type="entry name" value="DADACBPTASE1"/>
</dbReference>
<evidence type="ECO:0000256" key="9">
    <source>
        <dbReference type="ARBA" id="ARBA00022960"/>
    </source>
</evidence>
<dbReference type="Pfam" id="PF07943">
    <property type="entry name" value="PBP5_C"/>
    <property type="match status" value="1"/>
</dbReference>
<evidence type="ECO:0000256" key="13">
    <source>
        <dbReference type="PIRSR" id="PIRSR618044-1"/>
    </source>
</evidence>
<feature type="binding site" evidence="14">
    <location>
        <position position="256"/>
    </location>
    <ligand>
        <name>substrate</name>
    </ligand>
</feature>
<dbReference type="SUPFAM" id="SSF56601">
    <property type="entry name" value="beta-lactamase/transpeptidase-like"/>
    <property type="match status" value="1"/>
</dbReference>
<dbReference type="GO" id="GO:0008360">
    <property type="term" value="P:regulation of cell shape"/>
    <property type="evidence" value="ECO:0007669"/>
    <property type="project" value="UniProtKB-KW"/>
</dbReference>
<dbReference type="GO" id="GO:0009002">
    <property type="term" value="F:serine-type D-Ala-D-Ala carboxypeptidase activity"/>
    <property type="evidence" value="ECO:0007669"/>
    <property type="project" value="UniProtKB-EC"/>
</dbReference>
<keyword evidence="10" id="KW-0573">Peptidoglycan synthesis</keyword>
<comment type="function">
    <text evidence="1">Removes C-terminal D-alanyl residues from sugar-peptide cell wall precursors.</text>
</comment>
<dbReference type="EMBL" id="NMTY01000003">
    <property type="protein sequence ID" value="PDX82698.1"/>
    <property type="molecule type" value="Genomic_DNA"/>
</dbReference>
<dbReference type="Gene3D" id="3.40.710.10">
    <property type="entry name" value="DD-peptidase/beta-lactamase superfamily"/>
    <property type="match status" value="1"/>
</dbReference>
<proteinExistence type="inferred from homology"/>
<comment type="catalytic activity">
    <reaction evidence="12">
        <text>Preferential cleavage: (Ac)2-L-Lys-D-Ala-|-D-Ala. Also transpeptidation of peptidyl-alanyl moieties that are N-acyl substituents of D-alanine.</text>
        <dbReference type="EC" id="3.4.16.4"/>
    </reaction>
</comment>